<dbReference type="Gene3D" id="6.10.140.670">
    <property type="match status" value="1"/>
</dbReference>
<feature type="domain" description="SCA7" evidence="3">
    <location>
        <begin position="157"/>
        <end position="223"/>
    </location>
</feature>
<feature type="coiled-coil region" evidence="1">
    <location>
        <begin position="377"/>
        <end position="404"/>
    </location>
</feature>
<name>A0A642UIM4_DIURU</name>
<keyword evidence="1" id="KW-0175">Coiled coil</keyword>
<dbReference type="Proteomes" id="UP000449547">
    <property type="component" value="Unassembled WGS sequence"/>
</dbReference>
<dbReference type="GO" id="GO:1904802">
    <property type="term" value="P:RITS complex assembly"/>
    <property type="evidence" value="ECO:0007669"/>
    <property type="project" value="TreeGrafter"/>
</dbReference>
<dbReference type="GO" id="GO:0006357">
    <property type="term" value="P:regulation of transcription by RNA polymerase II"/>
    <property type="evidence" value="ECO:0007669"/>
    <property type="project" value="TreeGrafter"/>
</dbReference>
<evidence type="ECO:0000256" key="1">
    <source>
        <dbReference type="SAM" id="Coils"/>
    </source>
</evidence>
<proteinExistence type="predicted"/>
<gene>
    <name evidence="4" type="ORF">DIURU_004049</name>
</gene>
<dbReference type="Pfam" id="PF08313">
    <property type="entry name" value="SCA7"/>
    <property type="match status" value="1"/>
</dbReference>
<dbReference type="GO" id="GO:0000124">
    <property type="term" value="C:SAGA complex"/>
    <property type="evidence" value="ECO:0007669"/>
    <property type="project" value="InterPro"/>
</dbReference>
<dbReference type="VEuPathDB" id="FungiDB:DIURU_004049"/>
<feature type="compositionally biased region" description="Basic and acidic residues" evidence="2">
    <location>
        <begin position="157"/>
        <end position="168"/>
    </location>
</feature>
<dbReference type="InterPro" id="IPR013243">
    <property type="entry name" value="SCA7_dom"/>
</dbReference>
<dbReference type="GO" id="GO:0031048">
    <property type="term" value="P:regulatory ncRNA-mediated heterochromatin formation"/>
    <property type="evidence" value="ECO:0007669"/>
    <property type="project" value="TreeGrafter"/>
</dbReference>
<dbReference type="PANTHER" id="PTHR47805">
    <property type="entry name" value="SAGA-ASSOCIATED FACTOR 73"/>
    <property type="match status" value="1"/>
</dbReference>
<dbReference type="PANTHER" id="PTHR47805:SF1">
    <property type="entry name" value="SAGA-ASSOCIATED FACTOR 73"/>
    <property type="match status" value="1"/>
</dbReference>
<feature type="compositionally biased region" description="Polar residues" evidence="2">
    <location>
        <begin position="107"/>
        <end position="124"/>
    </location>
</feature>
<evidence type="ECO:0000259" key="3">
    <source>
        <dbReference type="PROSITE" id="PS51505"/>
    </source>
</evidence>
<keyword evidence="5" id="KW-1185">Reference proteome</keyword>
<dbReference type="OMA" id="ICNSCQR"/>
<dbReference type="GeneID" id="54782700"/>
<comment type="caution">
    <text evidence="4">The sequence shown here is derived from an EMBL/GenBank/DDBJ whole genome shotgun (WGS) entry which is preliminary data.</text>
</comment>
<reference evidence="4 5" key="1">
    <citation type="submission" date="2019-07" db="EMBL/GenBank/DDBJ databases">
        <title>Genome assembly of two rare yeast pathogens: Diutina rugosa and Trichomonascus ciferrii.</title>
        <authorList>
            <person name="Mixao V."/>
            <person name="Saus E."/>
            <person name="Hansen A."/>
            <person name="Lass-Flor C."/>
            <person name="Gabaldon T."/>
        </authorList>
    </citation>
    <scope>NUCLEOTIDE SEQUENCE [LARGE SCALE GENOMIC DNA]</scope>
    <source>
        <strain evidence="4 5">CBS 613</strain>
    </source>
</reference>
<evidence type="ECO:0000256" key="2">
    <source>
        <dbReference type="SAM" id="MobiDB-lite"/>
    </source>
</evidence>
<dbReference type="InterPro" id="IPR037804">
    <property type="entry name" value="SGF73"/>
</dbReference>
<evidence type="ECO:0000313" key="4">
    <source>
        <dbReference type="EMBL" id="KAA8899792.1"/>
    </source>
</evidence>
<dbReference type="PROSITE" id="PS51505">
    <property type="entry name" value="SCA7"/>
    <property type="match status" value="1"/>
</dbReference>
<organism evidence="4 5">
    <name type="scientific">Diutina rugosa</name>
    <name type="common">Yeast</name>
    <name type="synonym">Candida rugosa</name>
    <dbReference type="NCBI Taxonomy" id="5481"/>
    <lineage>
        <taxon>Eukaryota</taxon>
        <taxon>Fungi</taxon>
        <taxon>Dikarya</taxon>
        <taxon>Ascomycota</taxon>
        <taxon>Saccharomycotina</taxon>
        <taxon>Pichiomycetes</taxon>
        <taxon>Debaryomycetaceae</taxon>
        <taxon>Diutina</taxon>
    </lineage>
</organism>
<protein>
    <recommendedName>
        <fullName evidence="3">SCA7 domain-containing protein</fullName>
    </recommendedName>
</protein>
<dbReference type="AlphaFoldDB" id="A0A642UIM4"/>
<sequence length="404" mass="44543">MIITPDLVKPSLNSKPVIWKELGAYIDQKLHVTRGDPSITLDTLVAYKICNSCQRPIGSASLGDHYHKCMEMRQRLKDETGETPVPAATAATASKRKRGRPADDPSSADSTRQSTPVAPASSANDRPKKKYKKSVAQKEKEGKKKEARKKSTKPKPPAKDKGPVDVEKQCGVPLPSGGHCKRSLTCKTHSMGAKRAVPGRSAPYDVLLQQYQKRNQAKLAASNALAVQQRENQELRDDDVFTQRVLDPDEETHMVLEGLSKNTPFPLERHVIMPLRRRQKFLARREAYANALIISGNNQPQKSNGSDAGAPDQTLANQAISGSIGGLQGRCALINVDSPSESTQSYSSIPGEMYQVRAPSKAISMTAQYNQMQQQAFQQTFLRYQQQQQQLAQLRQQQASSASQ</sequence>
<evidence type="ECO:0000313" key="5">
    <source>
        <dbReference type="Proteomes" id="UP000449547"/>
    </source>
</evidence>
<dbReference type="RefSeq" id="XP_034011070.1">
    <property type="nucleotide sequence ID" value="XM_034156879.1"/>
</dbReference>
<feature type="region of interest" description="Disordered" evidence="2">
    <location>
        <begin position="76"/>
        <end position="170"/>
    </location>
</feature>
<accession>A0A642UIM4</accession>
<dbReference type="OrthoDB" id="21678at2759"/>
<dbReference type="EMBL" id="SWFT01000120">
    <property type="protein sequence ID" value="KAA8899792.1"/>
    <property type="molecule type" value="Genomic_DNA"/>
</dbReference>